<gene>
    <name evidence="2" type="ORF">SYV04_24425</name>
</gene>
<dbReference type="Pfam" id="PF09536">
    <property type="entry name" value="DUF2378"/>
    <property type="match status" value="1"/>
</dbReference>
<feature type="compositionally biased region" description="Low complexity" evidence="1">
    <location>
        <begin position="198"/>
        <end position="207"/>
    </location>
</feature>
<name>A0ABU5H8J6_9BACT</name>
<accession>A0ABU5H8J6</accession>
<evidence type="ECO:0000313" key="3">
    <source>
        <dbReference type="Proteomes" id="UP001291309"/>
    </source>
</evidence>
<organism evidence="2 3">
    <name type="scientific">Hyalangium rubrum</name>
    <dbReference type="NCBI Taxonomy" id="3103134"/>
    <lineage>
        <taxon>Bacteria</taxon>
        <taxon>Pseudomonadati</taxon>
        <taxon>Myxococcota</taxon>
        <taxon>Myxococcia</taxon>
        <taxon>Myxococcales</taxon>
        <taxon>Cystobacterineae</taxon>
        <taxon>Archangiaceae</taxon>
        <taxon>Hyalangium</taxon>
    </lineage>
</organism>
<protein>
    <submittedName>
        <fullName evidence="2">DUF2378 family protein</fullName>
    </submittedName>
</protein>
<evidence type="ECO:0000256" key="1">
    <source>
        <dbReference type="SAM" id="MobiDB-lite"/>
    </source>
</evidence>
<dbReference type="InterPro" id="IPR011751">
    <property type="entry name" value="Mxa_paralog_2265"/>
</dbReference>
<feature type="region of interest" description="Disordered" evidence="1">
    <location>
        <begin position="188"/>
        <end position="207"/>
    </location>
</feature>
<dbReference type="EMBL" id="JAXIVS010000008">
    <property type="protein sequence ID" value="MDY7229561.1"/>
    <property type="molecule type" value="Genomic_DNA"/>
</dbReference>
<evidence type="ECO:0000313" key="2">
    <source>
        <dbReference type="EMBL" id="MDY7229561.1"/>
    </source>
</evidence>
<keyword evidence="3" id="KW-1185">Reference proteome</keyword>
<sequence>MTSEKLVHAQTVEALFVRAFENRMTPAGREALKRVGLDLDRKLERTYSLEQWKDFLRTAAAHIYGGVPAEAAYYSLGERFMDAWFGTFFGRALLGVARLAGPRRMLLRAGHGFRAGNTFSEVRIVERGPTSLELWMNDVMADQPTFAAGLLARAVEKAGGWRVVAIPEGFDGTSCTFHIRWSEAPAVEGLSPDATEDAPAAAPRPRA</sequence>
<dbReference type="Proteomes" id="UP001291309">
    <property type="component" value="Unassembled WGS sequence"/>
</dbReference>
<dbReference type="RefSeq" id="WP_321548282.1">
    <property type="nucleotide sequence ID" value="NZ_JAXIVS010000008.1"/>
</dbReference>
<reference evidence="2 3" key="1">
    <citation type="submission" date="2023-12" db="EMBL/GenBank/DDBJ databases">
        <title>the genome sequence of Hyalangium sp. s54d21.</title>
        <authorList>
            <person name="Zhang X."/>
        </authorList>
    </citation>
    <scope>NUCLEOTIDE SEQUENCE [LARGE SCALE GENOMIC DNA]</scope>
    <source>
        <strain evidence="3">s54d21</strain>
    </source>
</reference>
<comment type="caution">
    <text evidence="2">The sequence shown here is derived from an EMBL/GenBank/DDBJ whole genome shotgun (WGS) entry which is preliminary data.</text>
</comment>
<proteinExistence type="predicted"/>
<dbReference type="NCBIfam" id="TIGR02265">
    <property type="entry name" value="Mxa_TIGR02265"/>
    <property type="match status" value="1"/>
</dbReference>